<dbReference type="Proteomes" id="UP001621714">
    <property type="component" value="Unassembled WGS sequence"/>
</dbReference>
<keyword evidence="2" id="KW-1185">Reference proteome</keyword>
<evidence type="ECO:0000313" key="1">
    <source>
        <dbReference type="EMBL" id="MFK7160566.1"/>
    </source>
</evidence>
<comment type="caution">
    <text evidence="1">The sequence shown here is derived from an EMBL/GenBank/DDBJ whole genome shotgun (WGS) entry which is preliminary data.</text>
</comment>
<gene>
    <name evidence="1" type="ORF">V6U78_05895</name>
</gene>
<reference evidence="1 2" key="1">
    <citation type="submission" date="2024-02" db="EMBL/GenBank/DDBJ databases">
        <title>Marinospirillum sp. MEB 164 isolated from Lonar lake sediment.</title>
        <authorList>
            <person name="Joshi A."/>
            <person name="Thite S."/>
        </authorList>
    </citation>
    <scope>NUCLEOTIDE SEQUENCE [LARGE SCALE GENOMIC DNA]</scope>
    <source>
        <strain evidence="1 2">MEB164</strain>
    </source>
</reference>
<dbReference type="EMBL" id="JBANFI010000003">
    <property type="protein sequence ID" value="MFK7160566.1"/>
    <property type="molecule type" value="Genomic_DNA"/>
</dbReference>
<dbReference type="RefSeq" id="WP_405338400.1">
    <property type="nucleotide sequence ID" value="NZ_JBANFI010000003.1"/>
</dbReference>
<sequence length="65" mass="6856">MDISAVNPEVLVRSTLAQRDAQVRLEAQVSVVKQAQEVQGDAIMALMGSVPAPEGRSGHTINVSV</sequence>
<evidence type="ECO:0000313" key="2">
    <source>
        <dbReference type="Proteomes" id="UP001621714"/>
    </source>
</evidence>
<evidence type="ECO:0008006" key="3">
    <source>
        <dbReference type="Google" id="ProtNLM"/>
    </source>
</evidence>
<accession>A0ABW8PX60</accession>
<protein>
    <recommendedName>
        <fullName evidence="3">Motility protein</fullName>
    </recommendedName>
</protein>
<organism evidence="1 2">
    <name type="scientific">Marinospirillum alkalitolerans</name>
    <dbReference type="NCBI Taxonomy" id="3123374"/>
    <lineage>
        <taxon>Bacteria</taxon>
        <taxon>Pseudomonadati</taxon>
        <taxon>Pseudomonadota</taxon>
        <taxon>Gammaproteobacteria</taxon>
        <taxon>Oceanospirillales</taxon>
        <taxon>Oceanospirillaceae</taxon>
        <taxon>Marinospirillum</taxon>
    </lineage>
</organism>
<proteinExistence type="predicted"/>
<name>A0ABW8PX60_9GAMM</name>